<dbReference type="SUPFAM" id="SSF50998">
    <property type="entry name" value="Quinoprotein alcohol dehydrogenase-like"/>
    <property type="match status" value="1"/>
</dbReference>
<evidence type="ECO:0000256" key="1">
    <source>
        <dbReference type="SAM" id="MobiDB-lite"/>
    </source>
</evidence>
<feature type="domain" description="Pyrrolo-quinoline quinone repeat" evidence="2">
    <location>
        <begin position="113"/>
        <end position="276"/>
    </location>
</feature>
<evidence type="ECO:0000259" key="2">
    <source>
        <dbReference type="Pfam" id="PF13360"/>
    </source>
</evidence>
<organism evidence="3 4">
    <name type="scientific">Caulifigura coniformis</name>
    <dbReference type="NCBI Taxonomy" id="2527983"/>
    <lineage>
        <taxon>Bacteria</taxon>
        <taxon>Pseudomonadati</taxon>
        <taxon>Planctomycetota</taxon>
        <taxon>Planctomycetia</taxon>
        <taxon>Planctomycetales</taxon>
        <taxon>Planctomycetaceae</taxon>
        <taxon>Caulifigura</taxon>
    </lineage>
</organism>
<gene>
    <name evidence="3" type="ORF">Pan44_36840</name>
</gene>
<dbReference type="Proteomes" id="UP000315700">
    <property type="component" value="Chromosome"/>
</dbReference>
<sequence>MKPRFASSVSRWNTTIAFFVCAFPALLAGADWPQWGGSSRRNMSSAEKGLPDRFDPGKRRRNELGFDPETTRNVKWIARLGAENYSAASVADGHVVIGTNDEELNDPRFEPTGGGVLKCFDEETGALEWQLISPKLEIDRSKVSEDFDAMDLGICATPTIEDGRVYVVTNRCEVLCLDLDGQADGNDGPFVDEAKFSVPNESAPVPMTEKDADIVWRYDMLRELPVFPHDAANCSVLVHEDELYVGTANGVYDGKMVLPTAASLIALDKSTGTLRARDDGSISAGVFHGQWSSPTLASLNGRDIIIYGGGDGVCYAFEPIVDGVSGVQTLKLAWKYDCNPPGYRERGGKKIDYWALVRGGPKDLDANGDLYSPSEIIGSPVVSENRIYVTIGQDPLHGHGRGAITCLNADGTLAWQTTEIGRSLSTPSVADGLLYCAEWAGQVHCLDIKTGEHLWTHDTKEEIWSSTFVADGKVYVGTRKFLAVLAAGPSLQHIADVKLVTPVWAVPSAANGVLYVSSQKNLWAVRKEKELPEMAGEGK</sequence>
<name>A0A517SHN4_9PLAN</name>
<dbReference type="PANTHER" id="PTHR34512:SF30">
    <property type="entry name" value="OUTER MEMBRANE PROTEIN ASSEMBLY FACTOR BAMB"/>
    <property type="match status" value="1"/>
</dbReference>
<dbReference type="AlphaFoldDB" id="A0A517SHN4"/>
<dbReference type="InParanoid" id="A0A517SHN4"/>
<evidence type="ECO:0000313" key="3">
    <source>
        <dbReference type="EMBL" id="QDT55638.1"/>
    </source>
</evidence>
<evidence type="ECO:0000313" key="4">
    <source>
        <dbReference type="Proteomes" id="UP000315700"/>
    </source>
</evidence>
<dbReference type="Pfam" id="PF13360">
    <property type="entry name" value="PQQ_2"/>
    <property type="match status" value="2"/>
</dbReference>
<keyword evidence="4" id="KW-1185">Reference proteome</keyword>
<dbReference type="InterPro" id="IPR002372">
    <property type="entry name" value="PQQ_rpt_dom"/>
</dbReference>
<accession>A0A517SHN4</accession>
<dbReference type="InterPro" id="IPR011047">
    <property type="entry name" value="Quinoprotein_ADH-like_sf"/>
</dbReference>
<dbReference type="RefSeq" id="WP_145031655.1">
    <property type="nucleotide sequence ID" value="NZ_CP036271.1"/>
</dbReference>
<feature type="domain" description="Pyrrolo-quinoline quinone repeat" evidence="2">
    <location>
        <begin position="401"/>
        <end position="479"/>
    </location>
</feature>
<dbReference type="EMBL" id="CP036271">
    <property type="protein sequence ID" value="QDT55638.1"/>
    <property type="molecule type" value="Genomic_DNA"/>
</dbReference>
<dbReference type="OrthoDB" id="231150at2"/>
<reference evidence="3 4" key="1">
    <citation type="submission" date="2019-02" db="EMBL/GenBank/DDBJ databases">
        <title>Deep-cultivation of Planctomycetes and their phenomic and genomic characterization uncovers novel biology.</title>
        <authorList>
            <person name="Wiegand S."/>
            <person name="Jogler M."/>
            <person name="Boedeker C."/>
            <person name="Pinto D."/>
            <person name="Vollmers J."/>
            <person name="Rivas-Marin E."/>
            <person name="Kohn T."/>
            <person name="Peeters S.H."/>
            <person name="Heuer A."/>
            <person name="Rast P."/>
            <person name="Oberbeckmann S."/>
            <person name="Bunk B."/>
            <person name="Jeske O."/>
            <person name="Meyerdierks A."/>
            <person name="Storesund J.E."/>
            <person name="Kallscheuer N."/>
            <person name="Luecker S."/>
            <person name="Lage O.M."/>
            <person name="Pohl T."/>
            <person name="Merkel B.J."/>
            <person name="Hornburger P."/>
            <person name="Mueller R.-W."/>
            <person name="Bruemmer F."/>
            <person name="Labrenz M."/>
            <person name="Spormann A.M."/>
            <person name="Op den Camp H."/>
            <person name="Overmann J."/>
            <person name="Amann R."/>
            <person name="Jetten M.S.M."/>
            <person name="Mascher T."/>
            <person name="Medema M.H."/>
            <person name="Devos D.P."/>
            <person name="Kaster A.-K."/>
            <person name="Ovreas L."/>
            <person name="Rohde M."/>
            <person name="Galperin M.Y."/>
            <person name="Jogler C."/>
        </authorList>
    </citation>
    <scope>NUCLEOTIDE SEQUENCE [LARGE SCALE GENOMIC DNA]</scope>
    <source>
        <strain evidence="3 4">Pan44</strain>
    </source>
</reference>
<proteinExistence type="predicted"/>
<dbReference type="SMART" id="SM00564">
    <property type="entry name" value="PQQ"/>
    <property type="match status" value="4"/>
</dbReference>
<feature type="region of interest" description="Disordered" evidence="1">
    <location>
        <begin position="37"/>
        <end position="65"/>
    </location>
</feature>
<dbReference type="Gene3D" id="2.130.10.10">
    <property type="entry name" value="YVTN repeat-like/Quinoprotein amine dehydrogenase"/>
    <property type="match status" value="2"/>
</dbReference>
<protein>
    <submittedName>
        <fullName evidence="3">Outer membrane biogenesis protein BamB</fullName>
    </submittedName>
</protein>
<dbReference type="InterPro" id="IPR018391">
    <property type="entry name" value="PQQ_b-propeller_rpt"/>
</dbReference>
<dbReference type="KEGG" id="ccos:Pan44_36840"/>
<dbReference type="InterPro" id="IPR015943">
    <property type="entry name" value="WD40/YVTN_repeat-like_dom_sf"/>
</dbReference>
<dbReference type="PANTHER" id="PTHR34512">
    <property type="entry name" value="CELL SURFACE PROTEIN"/>
    <property type="match status" value="1"/>
</dbReference>